<dbReference type="OrthoDB" id="7834326at2"/>
<dbReference type="InterPro" id="IPR006498">
    <property type="entry name" value="Tail_tube"/>
</dbReference>
<gene>
    <name evidence="1" type="ORF">H2LOC_014180</name>
</gene>
<dbReference type="Pfam" id="PF04985">
    <property type="entry name" value="Phage_tube"/>
    <property type="match status" value="1"/>
</dbReference>
<evidence type="ECO:0008006" key="3">
    <source>
        <dbReference type="Google" id="ProtNLM"/>
    </source>
</evidence>
<evidence type="ECO:0000313" key="2">
    <source>
        <dbReference type="Proteomes" id="UP000309061"/>
    </source>
</evidence>
<evidence type="ECO:0000313" key="1">
    <source>
        <dbReference type="EMBL" id="QGM46749.1"/>
    </source>
</evidence>
<dbReference type="AlphaFoldDB" id="A0A6B8KGJ9"/>
<accession>A0A6B8KGJ9</accession>
<proteinExistence type="predicted"/>
<keyword evidence="2" id="KW-1185">Reference proteome</keyword>
<reference evidence="1 2" key="1">
    <citation type="submission" date="2019-11" db="EMBL/GenBank/DDBJ databases">
        <title>The genome sequence of Methylocystis heyeri.</title>
        <authorList>
            <person name="Oshkin I.Y."/>
            <person name="Miroshnikov K."/>
            <person name="Dedysh S.N."/>
        </authorList>
    </citation>
    <scope>NUCLEOTIDE SEQUENCE [LARGE SCALE GENOMIC DNA]</scope>
    <source>
        <strain evidence="1 2">H2</strain>
    </source>
</reference>
<name>A0A6B8KGJ9_9HYPH</name>
<dbReference type="RefSeq" id="WP_136497632.1">
    <property type="nucleotide sequence ID" value="NZ_CP046052.1"/>
</dbReference>
<organism evidence="1 2">
    <name type="scientific">Methylocystis heyeri</name>
    <dbReference type="NCBI Taxonomy" id="391905"/>
    <lineage>
        <taxon>Bacteria</taxon>
        <taxon>Pseudomonadati</taxon>
        <taxon>Pseudomonadota</taxon>
        <taxon>Alphaproteobacteria</taxon>
        <taxon>Hyphomicrobiales</taxon>
        <taxon>Methylocystaceae</taxon>
        <taxon>Methylocystis</taxon>
    </lineage>
</organism>
<dbReference type="EMBL" id="CP046052">
    <property type="protein sequence ID" value="QGM46749.1"/>
    <property type="molecule type" value="Genomic_DNA"/>
</dbReference>
<protein>
    <recommendedName>
        <fullName evidence="3">Phage tail protein</fullName>
    </recommendedName>
</protein>
<sequence>MAGGTQLDYTLQAFSVAVAGTMYAGAADKCTLPKMKKKMEEHRGGGMLMGRKISLGYEAMEFGTSIIAADPNLLAQGGLYLGNRDLVFSVRGYLDGDNNAQHTAICQMAGEVSDLDFGDWSPGKLAKVDFKASLYAVALQIDSNTIWRIDAKNGIYNVGGNDFYAAIKTALGL</sequence>
<dbReference type="Proteomes" id="UP000309061">
    <property type="component" value="Chromosome"/>
</dbReference>
<dbReference type="KEGG" id="mhey:H2LOC_014180"/>